<evidence type="ECO:0000256" key="2">
    <source>
        <dbReference type="ARBA" id="ARBA00022771"/>
    </source>
</evidence>
<gene>
    <name evidence="6" type="ORF">HINF_LOCUS31000</name>
    <name evidence="7" type="ORF">HINF_LOCUS38693</name>
</gene>
<organism evidence="6">
    <name type="scientific">Hexamita inflata</name>
    <dbReference type="NCBI Taxonomy" id="28002"/>
    <lineage>
        <taxon>Eukaryota</taxon>
        <taxon>Metamonada</taxon>
        <taxon>Diplomonadida</taxon>
        <taxon>Hexamitidae</taxon>
        <taxon>Hexamitinae</taxon>
        <taxon>Hexamita</taxon>
    </lineage>
</organism>
<dbReference type="SUPFAM" id="SSF144232">
    <property type="entry name" value="HIT/MYND zinc finger-like"/>
    <property type="match status" value="1"/>
</dbReference>
<dbReference type="GO" id="GO:0005634">
    <property type="term" value="C:nucleus"/>
    <property type="evidence" value="ECO:0007669"/>
    <property type="project" value="TreeGrafter"/>
</dbReference>
<dbReference type="PANTHER" id="PTHR13483:SF11">
    <property type="entry name" value="ZINC FINGER HIT DOMAIN-CONTAINING PROTEIN 3"/>
    <property type="match status" value="1"/>
</dbReference>
<dbReference type="PANTHER" id="PTHR13483">
    <property type="entry name" value="BOX C_D SNORNA PROTEIN 1-RELATED"/>
    <property type="match status" value="1"/>
</dbReference>
<evidence type="ECO:0000313" key="6">
    <source>
        <dbReference type="EMBL" id="CAI9943355.1"/>
    </source>
</evidence>
<dbReference type="EMBL" id="CATOUU010000714">
    <property type="protein sequence ID" value="CAI9943355.1"/>
    <property type="molecule type" value="Genomic_DNA"/>
</dbReference>
<evidence type="ECO:0000259" key="5">
    <source>
        <dbReference type="PROSITE" id="PS51083"/>
    </source>
</evidence>
<dbReference type="GO" id="GO:0000492">
    <property type="term" value="P:box C/D snoRNP assembly"/>
    <property type="evidence" value="ECO:0007669"/>
    <property type="project" value="TreeGrafter"/>
</dbReference>
<proteinExistence type="predicted"/>
<evidence type="ECO:0000313" key="7">
    <source>
        <dbReference type="EMBL" id="CAL6041040.1"/>
    </source>
</evidence>
<evidence type="ECO:0000256" key="1">
    <source>
        <dbReference type="ARBA" id="ARBA00022723"/>
    </source>
</evidence>
<evidence type="ECO:0000313" key="8">
    <source>
        <dbReference type="Proteomes" id="UP001642409"/>
    </source>
</evidence>
<dbReference type="AlphaFoldDB" id="A0AA86PXX8"/>
<feature type="domain" description="HIT-type" evidence="5">
    <location>
        <begin position="13"/>
        <end position="46"/>
    </location>
</feature>
<dbReference type="PROSITE" id="PS51083">
    <property type="entry name" value="ZF_HIT"/>
    <property type="match status" value="1"/>
</dbReference>
<reference evidence="6" key="1">
    <citation type="submission" date="2023-06" db="EMBL/GenBank/DDBJ databases">
        <authorList>
            <person name="Kurt Z."/>
        </authorList>
    </citation>
    <scope>NUCLEOTIDE SEQUENCE</scope>
</reference>
<evidence type="ECO:0000256" key="4">
    <source>
        <dbReference type="PROSITE-ProRule" id="PRU00453"/>
    </source>
</evidence>
<protein>
    <recommendedName>
        <fullName evidence="5">HIT-type domain-containing protein</fullName>
    </recommendedName>
</protein>
<comment type="caution">
    <text evidence="6">The sequence shown here is derived from an EMBL/GenBank/DDBJ whole genome shotgun (WGS) entry which is preliminary data.</text>
</comment>
<keyword evidence="8" id="KW-1185">Reference proteome</keyword>
<dbReference type="GO" id="GO:0048254">
    <property type="term" value="P:snoRNA localization"/>
    <property type="evidence" value="ECO:0007669"/>
    <property type="project" value="TreeGrafter"/>
</dbReference>
<dbReference type="InterPro" id="IPR051639">
    <property type="entry name" value="BCD1"/>
</dbReference>
<sequence>MNPRIIKFTTKPCWLCSKKAIYICPACEAPSCSLQCCLKHKQVAECTGDWSECVGAFDDELTLQRDVQFLLERENDLETRNLNITKILNPAKITAEPELDFHYRDLFEQIMQQNRLTLPQRQMKNYLRQNYNAELVFQFNSSKHSSNLSYLDQTFNFYVQVGRINFQQELFNAVKQNATNYFTFLAQNPNWDRNKPPFELDFPLKSNYELKTCVSEGWNCESLQQTINSVICLKLDFCNKFIILKQPLKTYLKDLIFIEFLHLIEIENNEAQINIETIMNDILYEHQNNFEIAFVQKIVSKMEKFLRHKFSKNFVENYEEVTEWKEIRKRLDAREKQFQENKEKKAKQ</sequence>
<dbReference type="Proteomes" id="UP001642409">
    <property type="component" value="Unassembled WGS sequence"/>
</dbReference>
<name>A0AA86PXX8_9EUKA</name>
<dbReference type="Gene3D" id="3.30.60.190">
    <property type="match status" value="1"/>
</dbReference>
<dbReference type="CDD" id="cd23023">
    <property type="entry name" value="zf-HIT_BCD1"/>
    <property type="match status" value="1"/>
</dbReference>
<reference evidence="7 8" key="2">
    <citation type="submission" date="2024-07" db="EMBL/GenBank/DDBJ databases">
        <authorList>
            <person name="Akdeniz Z."/>
        </authorList>
    </citation>
    <scope>NUCLEOTIDE SEQUENCE [LARGE SCALE GENOMIC DNA]</scope>
</reference>
<keyword evidence="1" id="KW-0479">Metal-binding</keyword>
<evidence type="ECO:0000256" key="3">
    <source>
        <dbReference type="ARBA" id="ARBA00022833"/>
    </source>
</evidence>
<dbReference type="EMBL" id="CAXDID020000147">
    <property type="protein sequence ID" value="CAL6041040.1"/>
    <property type="molecule type" value="Genomic_DNA"/>
</dbReference>
<dbReference type="GO" id="GO:0000463">
    <property type="term" value="P:maturation of LSU-rRNA from tricistronic rRNA transcript (SSU-rRNA, 5.8S rRNA, LSU-rRNA)"/>
    <property type="evidence" value="ECO:0007669"/>
    <property type="project" value="TreeGrafter"/>
</dbReference>
<dbReference type="GO" id="GO:0070761">
    <property type="term" value="C:pre-snoRNP complex"/>
    <property type="evidence" value="ECO:0007669"/>
    <property type="project" value="TreeGrafter"/>
</dbReference>
<keyword evidence="2 4" id="KW-0863">Zinc-finger</keyword>
<dbReference type="InterPro" id="IPR007529">
    <property type="entry name" value="Znf_HIT"/>
</dbReference>
<accession>A0AA86PXX8</accession>
<dbReference type="GO" id="GO:0008270">
    <property type="term" value="F:zinc ion binding"/>
    <property type="evidence" value="ECO:0007669"/>
    <property type="project" value="UniProtKB-UniRule"/>
</dbReference>
<keyword evidence="3" id="KW-0862">Zinc</keyword>